<name>A0A8J7VSE4_9GAMM</name>
<feature type="domain" description="RDD" evidence="7">
    <location>
        <begin position="16"/>
        <end position="192"/>
    </location>
</feature>
<protein>
    <submittedName>
        <fullName evidence="8">RDD family protein</fullName>
    </submittedName>
</protein>
<keyword evidence="4 6" id="KW-1133">Transmembrane helix</keyword>
<feature type="transmembrane region" description="Helical" evidence="6">
    <location>
        <begin position="23"/>
        <end position="43"/>
    </location>
</feature>
<gene>
    <name evidence="9" type="ORF">KB893_008215</name>
    <name evidence="8" type="ORF">KB893_06000</name>
</gene>
<evidence type="ECO:0000259" key="7">
    <source>
        <dbReference type="Pfam" id="PF06271"/>
    </source>
</evidence>
<evidence type="ECO:0000256" key="1">
    <source>
        <dbReference type="ARBA" id="ARBA00004651"/>
    </source>
</evidence>
<evidence type="ECO:0000313" key="8">
    <source>
        <dbReference type="EMBL" id="MBR0562067.1"/>
    </source>
</evidence>
<keyword evidence="5 6" id="KW-0472">Membrane</keyword>
<feature type="transmembrane region" description="Helical" evidence="6">
    <location>
        <begin position="213"/>
        <end position="236"/>
    </location>
</feature>
<accession>A0A8J7VSE4</accession>
<reference evidence="8" key="2">
    <citation type="submission" date="2021-04" db="EMBL/GenBank/DDBJ databases">
        <authorList>
            <person name="Karlyshev A.V."/>
        </authorList>
    </citation>
    <scope>NUCLEOTIDE SEQUENCE</scope>
    <source>
        <strain evidence="8">LMG 29479</strain>
    </source>
</reference>
<dbReference type="InterPro" id="IPR051791">
    <property type="entry name" value="Pra-immunoreactive"/>
</dbReference>
<feature type="transmembrane region" description="Helical" evidence="6">
    <location>
        <begin position="103"/>
        <end position="124"/>
    </location>
</feature>
<dbReference type="EMBL" id="JAGQFT010000033">
    <property type="protein sequence ID" value="MBR0562067.1"/>
    <property type="molecule type" value="Genomic_DNA"/>
</dbReference>
<dbReference type="PANTHER" id="PTHR36115:SF9">
    <property type="entry name" value="LMO1584 PROTEIN"/>
    <property type="match status" value="1"/>
</dbReference>
<proteinExistence type="predicted"/>
<dbReference type="RefSeq" id="WP_211926031.1">
    <property type="nucleotide sequence ID" value="NZ_JAGQFT020000004.1"/>
</dbReference>
<keyword evidence="3 6" id="KW-0812">Transmembrane</keyword>
<feature type="transmembrane region" description="Helical" evidence="6">
    <location>
        <begin position="49"/>
        <end position="67"/>
    </location>
</feature>
<evidence type="ECO:0000256" key="2">
    <source>
        <dbReference type="ARBA" id="ARBA00022475"/>
    </source>
</evidence>
<dbReference type="Proteomes" id="UP000675747">
    <property type="component" value="Unassembled WGS sequence"/>
</dbReference>
<evidence type="ECO:0000256" key="6">
    <source>
        <dbReference type="SAM" id="Phobius"/>
    </source>
</evidence>
<dbReference type="GO" id="GO:0005886">
    <property type="term" value="C:plasma membrane"/>
    <property type="evidence" value="ECO:0007669"/>
    <property type="project" value="UniProtKB-SubCell"/>
</dbReference>
<dbReference type="InterPro" id="IPR010432">
    <property type="entry name" value="RDD"/>
</dbReference>
<evidence type="ECO:0000313" key="10">
    <source>
        <dbReference type="Proteomes" id="UP000675747"/>
    </source>
</evidence>
<dbReference type="AlphaFoldDB" id="A0A8J7VSE4"/>
<organism evidence="8">
    <name type="scientific">Coralloluteibacterium stylophorae</name>
    <dbReference type="NCBI Taxonomy" id="1776034"/>
    <lineage>
        <taxon>Bacteria</taxon>
        <taxon>Pseudomonadati</taxon>
        <taxon>Pseudomonadota</taxon>
        <taxon>Gammaproteobacteria</taxon>
        <taxon>Lysobacterales</taxon>
        <taxon>Lysobacteraceae</taxon>
        <taxon>Coralloluteibacterium</taxon>
    </lineage>
</organism>
<comment type="caution">
    <text evidence="8">The sequence shown here is derived from an EMBL/GenBank/DDBJ whole genome shotgun (WGS) entry which is preliminary data.</text>
</comment>
<feature type="transmembrane region" description="Helical" evidence="6">
    <location>
        <begin position="160"/>
        <end position="179"/>
    </location>
</feature>
<evidence type="ECO:0000256" key="4">
    <source>
        <dbReference type="ARBA" id="ARBA00022989"/>
    </source>
</evidence>
<keyword evidence="2" id="KW-1003">Cell membrane</keyword>
<keyword evidence="10" id="KW-1185">Reference proteome</keyword>
<comment type="subcellular location">
    <subcellularLocation>
        <location evidence="1">Cell membrane</location>
        <topology evidence="1">Multi-pass membrane protein</topology>
    </subcellularLocation>
</comment>
<evidence type="ECO:0000256" key="5">
    <source>
        <dbReference type="ARBA" id="ARBA00023136"/>
    </source>
</evidence>
<dbReference type="EMBL" id="JAGQFT020000004">
    <property type="protein sequence ID" value="MBS7457120.1"/>
    <property type="molecule type" value="Genomic_DNA"/>
</dbReference>
<evidence type="ECO:0000313" key="9">
    <source>
        <dbReference type="EMBL" id="MBS7457120.1"/>
    </source>
</evidence>
<evidence type="ECO:0000256" key="3">
    <source>
        <dbReference type="ARBA" id="ARBA00022692"/>
    </source>
</evidence>
<dbReference type="Pfam" id="PF06271">
    <property type="entry name" value="RDD"/>
    <property type="match status" value="1"/>
</dbReference>
<dbReference type="PANTHER" id="PTHR36115">
    <property type="entry name" value="PROLINE-RICH ANTIGEN HOMOLOG-RELATED"/>
    <property type="match status" value="1"/>
</dbReference>
<reference evidence="9 10" key="1">
    <citation type="journal article" date="2021" name="Microbiol. Resour. Announc.">
        <title>Draft Genome Sequence of Coralloluteibacterium stylophorae LMG 29479T.</title>
        <authorList>
            <person name="Karlyshev A.V."/>
            <person name="Kudryashova E.B."/>
            <person name="Ariskina E.V."/>
            <person name="Conroy A.P."/>
            <person name="Abidueva E.Y."/>
        </authorList>
    </citation>
    <scope>NUCLEOTIDE SEQUENCE [LARGE SCALE GENOMIC DNA]</scope>
    <source>
        <strain evidence="9 10">LMG 29479</strain>
    </source>
</reference>
<sequence length="240" mass="25676">MPPRPDPTHRASALRPAGFWRRYAAWSIDALILVVPAALLAWLPLQAAWPRLLAAGSALAVTLALTMQDAMRTPDPAGNLLLALAIVRDPVVAGAVVRFQDALLVALAVPMLAWTLVAAPWFVLFESGARGATPGKRALDIRAADAAGARLRPVRAAARFFAGALSWATLNLGHALAAWTPERRALHDIVAGSRVLLREGADPRLPRWVLPWLGMQGCALLAGVAWLLGAWIELLLRFAA</sequence>